<dbReference type="Proteomes" id="UP001362999">
    <property type="component" value="Unassembled WGS sequence"/>
</dbReference>
<keyword evidence="1" id="KW-0472">Membrane</keyword>
<evidence type="ECO:0000313" key="2">
    <source>
        <dbReference type="EMBL" id="KAK6972105.1"/>
    </source>
</evidence>
<feature type="transmembrane region" description="Helical" evidence="1">
    <location>
        <begin position="186"/>
        <end position="203"/>
    </location>
</feature>
<protein>
    <submittedName>
        <fullName evidence="2">Uncharacterized protein</fullName>
    </submittedName>
</protein>
<accession>A0AAV9Z610</accession>
<dbReference type="EMBL" id="JAWWNJ010000194">
    <property type="protein sequence ID" value="KAK6972105.1"/>
    <property type="molecule type" value="Genomic_DNA"/>
</dbReference>
<evidence type="ECO:0000313" key="3">
    <source>
        <dbReference type="Proteomes" id="UP001362999"/>
    </source>
</evidence>
<comment type="caution">
    <text evidence="2">The sequence shown here is derived from an EMBL/GenBank/DDBJ whole genome shotgun (WGS) entry which is preliminary data.</text>
</comment>
<reference evidence="2 3" key="1">
    <citation type="journal article" date="2024" name="J Genomics">
        <title>Draft genome sequencing and assembly of Favolaschia claudopus CIRM-BRFM 2984 isolated from oak limbs.</title>
        <authorList>
            <person name="Navarro D."/>
            <person name="Drula E."/>
            <person name="Chaduli D."/>
            <person name="Cazenave R."/>
            <person name="Ahrendt S."/>
            <person name="Wang J."/>
            <person name="Lipzen A."/>
            <person name="Daum C."/>
            <person name="Barry K."/>
            <person name="Grigoriev I.V."/>
            <person name="Favel A."/>
            <person name="Rosso M.N."/>
            <person name="Martin F."/>
        </authorList>
    </citation>
    <scope>NUCLEOTIDE SEQUENCE [LARGE SCALE GENOMIC DNA]</scope>
    <source>
        <strain evidence="2 3">CIRM-BRFM 2984</strain>
    </source>
</reference>
<proteinExistence type="predicted"/>
<keyword evidence="3" id="KW-1185">Reference proteome</keyword>
<dbReference type="AlphaFoldDB" id="A0AAV9Z610"/>
<keyword evidence="1" id="KW-0812">Transmembrane</keyword>
<keyword evidence="1" id="KW-1133">Transmembrane helix</keyword>
<organism evidence="2 3">
    <name type="scientific">Favolaschia claudopus</name>
    <dbReference type="NCBI Taxonomy" id="2862362"/>
    <lineage>
        <taxon>Eukaryota</taxon>
        <taxon>Fungi</taxon>
        <taxon>Dikarya</taxon>
        <taxon>Basidiomycota</taxon>
        <taxon>Agaricomycotina</taxon>
        <taxon>Agaricomycetes</taxon>
        <taxon>Agaricomycetidae</taxon>
        <taxon>Agaricales</taxon>
        <taxon>Marasmiineae</taxon>
        <taxon>Mycenaceae</taxon>
        <taxon>Favolaschia</taxon>
    </lineage>
</organism>
<gene>
    <name evidence="2" type="ORF">R3P38DRAFT_634779</name>
</gene>
<evidence type="ECO:0000256" key="1">
    <source>
        <dbReference type="SAM" id="Phobius"/>
    </source>
</evidence>
<name>A0AAV9Z610_9AGAR</name>
<sequence length="204" mass="22498">MPTFADALDQHCALLVEQGDASGVAAVKAEAVEARKKFASLSPSPEWLFEKVVNSGDEELDWWELKPKSEEDHGALADLLSEGDEIEDIEYRDSLDTPRIVEVVEAESTTIEVVDERSFSSPTGQDTDSTPVLAEPGVKLRLAEDSEMIQTDIPRATSPQTTLKDVLNKPLKITLSMSMQSRPIDVLWWVLLGVLFALVYARVA</sequence>